<accession>A0A316A8B6</accession>
<evidence type="ECO:0000256" key="1">
    <source>
        <dbReference type="SAM" id="SignalP"/>
    </source>
</evidence>
<proteinExistence type="predicted"/>
<gene>
    <name evidence="2" type="ORF">BXY45_11582</name>
</gene>
<dbReference type="Proteomes" id="UP000245469">
    <property type="component" value="Unassembled WGS sequence"/>
</dbReference>
<evidence type="ECO:0000313" key="2">
    <source>
        <dbReference type="EMBL" id="PWJ53064.1"/>
    </source>
</evidence>
<dbReference type="AlphaFoldDB" id="A0A316A8B6"/>
<dbReference type="SUPFAM" id="SSF54523">
    <property type="entry name" value="Pili subunits"/>
    <property type="match status" value="1"/>
</dbReference>
<protein>
    <submittedName>
        <fullName evidence="2">Uncharacterized protein</fullName>
    </submittedName>
</protein>
<feature type="chain" id="PRO_5038676576" evidence="1">
    <location>
        <begin position="27"/>
        <end position="148"/>
    </location>
</feature>
<keyword evidence="1" id="KW-0732">Signal</keyword>
<organism evidence="2 3">
    <name type="scientific">Quadrisphaera granulorum</name>
    <dbReference type="NCBI Taxonomy" id="317664"/>
    <lineage>
        <taxon>Bacteria</taxon>
        <taxon>Bacillati</taxon>
        <taxon>Actinomycetota</taxon>
        <taxon>Actinomycetes</taxon>
        <taxon>Kineosporiales</taxon>
        <taxon>Kineosporiaceae</taxon>
        <taxon>Quadrisphaera</taxon>
    </lineage>
</organism>
<keyword evidence="3" id="KW-1185">Reference proteome</keyword>
<reference evidence="2 3" key="1">
    <citation type="submission" date="2018-03" db="EMBL/GenBank/DDBJ databases">
        <title>Genomic Encyclopedia of Archaeal and Bacterial Type Strains, Phase II (KMG-II): from individual species to whole genera.</title>
        <authorList>
            <person name="Goeker M."/>
        </authorList>
    </citation>
    <scope>NUCLEOTIDE SEQUENCE [LARGE SCALE GENOMIC DNA]</scope>
    <source>
        <strain evidence="2 3">DSM 44889</strain>
    </source>
</reference>
<dbReference type="RefSeq" id="WP_146211189.1">
    <property type="nucleotide sequence ID" value="NZ_QGDQ01000015.1"/>
</dbReference>
<comment type="caution">
    <text evidence="2">The sequence shown here is derived from an EMBL/GenBank/DDBJ whole genome shotgun (WGS) entry which is preliminary data.</text>
</comment>
<dbReference type="InterPro" id="IPR045584">
    <property type="entry name" value="Pilin-like"/>
</dbReference>
<dbReference type="EMBL" id="QGDQ01000015">
    <property type="protein sequence ID" value="PWJ53064.1"/>
    <property type="molecule type" value="Genomic_DNA"/>
</dbReference>
<feature type="signal peptide" evidence="1">
    <location>
        <begin position="1"/>
        <end position="26"/>
    </location>
</feature>
<sequence>MRRKTAIVLGVSGAALALTASSAFTAAGLTVSPSAGFIGGTQTVTVNGTTVSSVAYTADAQDAAKTGKIVLTFSDHNANAKVPGIVFTFTSAATTAGRTAPSWTCSAIASVGNTANSASECGAGSSVSGAGGTAFLTDDLVSYALTVS</sequence>
<evidence type="ECO:0000313" key="3">
    <source>
        <dbReference type="Proteomes" id="UP000245469"/>
    </source>
</evidence>
<name>A0A316A8B6_9ACTN</name>